<dbReference type="EMBL" id="JBIGHZ010000002">
    <property type="protein sequence ID" value="MFG6447745.1"/>
    <property type="molecule type" value="Genomic_DNA"/>
</dbReference>
<evidence type="ECO:0000313" key="1">
    <source>
        <dbReference type="EMBL" id="MFG6447745.1"/>
    </source>
</evidence>
<proteinExistence type="predicted"/>
<evidence type="ECO:0008006" key="3">
    <source>
        <dbReference type="Google" id="ProtNLM"/>
    </source>
</evidence>
<dbReference type="RefSeq" id="WP_394459365.1">
    <property type="nucleotide sequence ID" value="NZ_JBIGHZ010000002.1"/>
</dbReference>
<dbReference type="PROSITE" id="PS51257">
    <property type="entry name" value="PROKAR_LIPOPROTEIN"/>
    <property type="match status" value="1"/>
</dbReference>
<accession>A0ABW7FU03</accession>
<protein>
    <recommendedName>
        <fullName evidence="3">Lipoprotein</fullName>
    </recommendedName>
</protein>
<gene>
    <name evidence="1" type="ORF">ACG0Z6_05740</name>
</gene>
<sequence>MDMRYSSLALLIVMSLGLQGCALWRGKAEAAPAVTAPARAPQAAAVKTTTDQPQSPYAFEAERAGLAVGCQGNASRRPETQLLSRDGVLDTFELSCKDGRRLTVRCDTGMCRVQTGV</sequence>
<dbReference type="Proteomes" id="UP001606099">
    <property type="component" value="Unassembled WGS sequence"/>
</dbReference>
<comment type="caution">
    <text evidence="1">The sequence shown here is derived from an EMBL/GenBank/DDBJ whole genome shotgun (WGS) entry which is preliminary data.</text>
</comment>
<keyword evidence="2" id="KW-1185">Reference proteome</keyword>
<name>A0ABW7FU03_9BURK</name>
<evidence type="ECO:0000313" key="2">
    <source>
        <dbReference type="Proteomes" id="UP001606099"/>
    </source>
</evidence>
<reference evidence="1 2" key="1">
    <citation type="submission" date="2024-08" db="EMBL/GenBank/DDBJ databases">
        <authorList>
            <person name="Lu H."/>
        </authorList>
    </citation>
    <scope>NUCLEOTIDE SEQUENCE [LARGE SCALE GENOMIC DNA]</scope>
    <source>
        <strain evidence="1 2">BYS180W</strain>
    </source>
</reference>
<organism evidence="1 2">
    <name type="scientific">Roseateles rivi</name>
    <dbReference type="NCBI Taxonomy" id="3299028"/>
    <lineage>
        <taxon>Bacteria</taxon>
        <taxon>Pseudomonadati</taxon>
        <taxon>Pseudomonadota</taxon>
        <taxon>Betaproteobacteria</taxon>
        <taxon>Burkholderiales</taxon>
        <taxon>Sphaerotilaceae</taxon>
        <taxon>Roseateles</taxon>
    </lineage>
</organism>